<organism evidence="1 2">
    <name type="scientific">Candidatus Nitrosopumilus salarius BD31</name>
    <dbReference type="NCBI Taxonomy" id="859350"/>
    <lineage>
        <taxon>Archaea</taxon>
        <taxon>Nitrososphaerota</taxon>
        <taxon>Nitrososphaeria</taxon>
        <taxon>Nitrosopumilales</taxon>
        <taxon>Nitrosopumilaceae</taxon>
        <taxon>Nitrosopumilus</taxon>
    </lineage>
</organism>
<sequence length="38" mass="4554">MRKFQLKFMTRDFAEDPSINGLLKMTNNILIKLKKEIQ</sequence>
<dbReference type="AlphaFoldDB" id="I3D2E3"/>
<accession>I3D2E3</accession>
<gene>
    <name evidence="1" type="ORF">BD31_I0164</name>
</gene>
<evidence type="ECO:0000313" key="1">
    <source>
        <dbReference type="EMBL" id="EIJ65886.1"/>
    </source>
</evidence>
<reference evidence="1 2" key="1">
    <citation type="journal article" date="2012" name="J. Bacteriol.">
        <title>Genome sequence of "Candidatus Nitrosopumilus salaria" BD31, an ammonia-oxidizing archaeon from the San Francisco Bay estuary.</title>
        <authorList>
            <person name="Mosier A.C."/>
            <person name="Allen E.E."/>
            <person name="Kim M."/>
            <person name="Ferriera S."/>
            <person name="Francis C.A."/>
        </authorList>
    </citation>
    <scope>NUCLEOTIDE SEQUENCE [LARGE SCALE GENOMIC DNA]</scope>
    <source>
        <strain evidence="1 2">BD31</strain>
    </source>
</reference>
<comment type="caution">
    <text evidence="1">The sequence shown here is derived from an EMBL/GenBank/DDBJ whole genome shotgun (WGS) entry which is preliminary data.</text>
</comment>
<dbReference type="Proteomes" id="UP000003423">
    <property type="component" value="Unassembled WGS sequence"/>
</dbReference>
<name>I3D2E3_9ARCH</name>
<evidence type="ECO:0000313" key="2">
    <source>
        <dbReference type="Proteomes" id="UP000003423"/>
    </source>
</evidence>
<keyword evidence="2" id="KW-1185">Reference proteome</keyword>
<dbReference type="PATRIC" id="fig|859350.6.peg.1090"/>
<proteinExistence type="predicted"/>
<protein>
    <submittedName>
        <fullName evidence="1">Uncharacterized protein</fullName>
    </submittedName>
</protein>
<dbReference type="EMBL" id="AEXL02000090">
    <property type="protein sequence ID" value="EIJ65886.1"/>
    <property type="molecule type" value="Genomic_DNA"/>
</dbReference>